<evidence type="ECO:0000313" key="2">
    <source>
        <dbReference type="EMBL" id="CAG8783564.1"/>
    </source>
</evidence>
<protein>
    <submittedName>
        <fullName evidence="2">20739_t:CDS:1</fullName>
    </submittedName>
</protein>
<dbReference type="Proteomes" id="UP000789759">
    <property type="component" value="Unassembled WGS sequence"/>
</dbReference>
<dbReference type="OrthoDB" id="2403587at2759"/>
<feature type="chain" id="PRO_5040351171" evidence="1">
    <location>
        <begin position="24"/>
        <end position="183"/>
    </location>
</feature>
<proteinExistence type="predicted"/>
<reference evidence="2" key="1">
    <citation type="submission" date="2021-06" db="EMBL/GenBank/DDBJ databases">
        <authorList>
            <person name="Kallberg Y."/>
            <person name="Tangrot J."/>
            <person name="Rosling A."/>
        </authorList>
    </citation>
    <scope>NUCLEOTIDE SEQUENCE</scope>
    <source>
        <strain evidence="2">FL966</strain>
    </source>
</reference>
<feature type="non-terminal residue" evidence="2">
    <location>
        <position position="183"/>
    </location>
</feature>
<keyword evidence="3" id="KW-1185">Reference proteome</keyword>
<organism evidence="2 3">
    <name type="scientific">Cetraspora pellucida</name>
    <dbReference type="NCBI Taxonomy" id="1433469"/>
    <lineage>
        <taxon>Eukaryota</taxon>
        <taxon>Fungi</taxon>
        <taxon>Fungi incertae sedis</taxon>
        <taxon>Mucoromycota</taxon>
        <taxon>Glomeromycotina</taxon>
        <taxon>Glomeromycetes</taxon>
        <taxon>Diversisporales</taxon>
        <taxon>Gigasporaceae</taxon>
        <taxon>Cetraspora</taxon>
    </lineage>
</organism>
<gene>
    <name evidence="2" type="ORF">CPELLU_LOCUS16534</name>
</gene>
<dbReference type="EMBL" id="CAJVQA010024745">
    <property type="protein sequence ID" value="CAG8783564.1"/>
    <property type="molecule type" value="Genomic_DNA"/>
</dbReference>
<comment type="caution">
    <text evidence="2">The sequence shown here is derived from an EMBL/GenBank/DDBJ whole genome shotgun (WGS) entry which is preliminary data.</text>
</comment>
<sequence>MGAVTSFLNVLLVLTAEGCSTNAVPVVPNAREGNPIVLARMLEIGALRQGIYESIPSFWSKIQKYGNQLSYTLAQKKTYFLSEVRPDIRDKIYRIDQTKPINDIINSLAKLKLSFPMTDMQKIIQDAFAKQQAESKAKMEKLKDEFQAQQLQVATVGNFQPPSKFYPIKSEKPQQAFYIVNQE</sequence>
<keyword evidence="1" id="KW-0732">Signal</keyword>
<dbReference type="AlphaFoldDB" id="A0A9N9P4C0"/>
<accession>A0A9N9P4C0</accession>
<feature type="signal peptide" evidence="1">
    <location>
        <begin position="1"/>
        <end position="23"/>
    </location>
</feature>
<name>A0A9N9P4C0_9GLOM</name>
<evidence type="ECO:0000256" key="1">
    <source>
        <dbReference type="SAM" id="SignalP"/>
    </source>
</evidence>
<evidence type="ECO:0000313" key="3">
    <source>
        <dbReference type="Proteomes" id="UP000789759"/>
    </source>
</evidence>